<dbReference type="Proteomes" id="UP000826656">
    <property type="component" value="Unassembled WGS sequence"/>
</dbReference>
<gene>
    <name evidence="1" type="ORF">KY290_012891</name>
</gene>
<sequence>MGMAWAGRYVETILSVGRGNSTEAKNMCMAWGRLAIFAACASVTSVCTAHGAADMCQARSSPL</sequence>
<name>A0ABQ7VK57_SOLTU</name>
<comment type="caution">
    <text evidence="1">The sequence shown here is derived from an EMBL/GenBank/DDBJ whole genome shotgun (WGS) entry which is preliminary data.</text>
</comment>
<keyword evidence="2" id="KW-1185">Reference proteome</keyword>
<protein>
    <submittedName>
        <fullName evidence="1">Uncharacterized protein</fullName>
    </submittedName>
</protein>
<dbReference type="EMBL" id="JAIVGD010000011">
    <property type="protein sequence ID" value="KAH0768910.1"/>
    <property type="molecule type" value="Genomic_DNA"/>
</dbReference>
<accession>A0ABQ7VK57</accession>
<evidence type="ECO:0000313" key="2">
    <source>
        <dbReference type="Proteomes" id="UP000826656"/>
    </source>
</evidence>
<evidence type="ECO:0000313" key="1">
    <source>
        <dbReference type="EMBL" id="KAH0768910.1"/>
    </source>
</evidence>
<proteinExistence type="predicted"/>
<organism evidence="1 2">
    <name type="scientific">Solanum tuberosum</name>
    <name type="common">Potato</name>
    <dbReference type="NCBI Taxonomy" id="4113"/>
    <lineage>
        <taxon>Eukaryota</taxon>
        <taxon>Viridiplantae</taxon>
        <taxon>Streptophyta</taxon>
        <taxon>Embryophyta</taxon>
        <taxon>Tracheophyta</taxon>
        <taxon>Spermatophyta</taxon>
        <taxon>Magnoliopsida</taxon>
        <taxon>eudicotyledons</taxon>
        <taxon>Gunneridae</taxon>
        <taxon>Pentapetalae</taxon>
        <taxon>asterids</taxon>
        <taxon>lamiids</taxon>
        <taxon>Solanales</taxon>
        <taxon>Solanaceae</taxon>
        <taxon>Solanoideae</taxon>
        <taxon>Solaneae</taxon>
        <taxon>Solanum</taxon>
    </lineage>
</organism>
<reference evidence="1 2" key="1">
    <citation type="journal article" date="2021" name="bioRxiv">
        <title>Chromosome-scale and haplotype-resolved genome assembly of a tetraploid potato cultivar.</title>
        <authorList>
            <person name="Sun H."/>
            <person name="Jiao W.-B."/>
            <person name="Krause K."/>
            <person name="Campoy J.A."/>
            <person name="Goel M."/>
            <person name="Folz-Donahue K."/>
            <person name="Kukat C."/>
            <person name="Huettel B."/>
            <person name="Schneeberger K."/>
        </authorList>
    </citation>
    <scope>NUCLEOTIDE SEQUENCE [LARGE SCALE GENOMIC DNA]</scope>
    <source>
        <strain evidence="1">SolTubOtavaFocal</strain>
        <tissue evidence="1">Leaves</tissue>
    </source>
</reference>